<proteinExistence type="predicted"/>
<evidence type="ECO:0000313" key="2">
    <source>
        <dbReference type="Proteomes" id="UP000321353"/>
    </source>
</evidence>
<dbReference type="RefSeq" id="WP_147867732.1">
    <property type="nucleotide sequence ID" value="NZ_CP036264.1"/>
</dbReference>
<protein>
    <submittedName>
        <fullName evidence="1">Uncharacterized protein</fullName>
    </submittedName>
</protein>
<dbReference type="EMBL" id="CP036264">
    <property type="protein sequence ID" value="QEF98171.1"/>
    <property type="molecule type" value="Genomic_DNA"/>
</dbReference>
<sequence>MLELHRVDLRIVEAAGGFRRGATVQQIQTAMADPVSIDSIKRHLPGLVRLGALRGAKDFRDEQMVTVWISIPAERERERTQLFSANSQNA</sequence>
<evidence type="ECO:0000313" key="1">
    <source>
        <dbReference type="EMBL" id="QEF98171.1"/>
    </source>
</evidence>
<dbReference type="KEGG" id="smam:Mal15_22190"/>
<dbReference type="AlphaFoldDB" id="A0A5B9MA52"/>
<dbReference type="Proteomes" id="UP000321353">
    <property type="component" value="Chromosome"/>
</dbReference>
<name>A0A5B9MA52_9BACT</name>
<gene>
    <name evidence="1" type="ORF">Mal15_22190</name>
</gene>
<organism evidence="1 2">
    <name type="scientific">Stieleria maiorica</name>
    <dbReference type="NCBI Taxonomy" id="2795974"/>
    <lineage>
        <taxon>Bacteria</taxon>
        <taxon>Pseudomonadati</taxon>
        <taxon>Planctomycetota</taxon>
        <taxon>Planctomycetia</taxon>
        <taxon>Pirellulales</taxon>
        <taxon>Pirellulaceae</taxon>
        <taxon>Stieleria</taxon>
    </lineage>
</organism>
<keyword evidence="2" id="KW-1185">Reference proteome</keyword>
<reference evidence="1 2" key="1">
    <citation type="submission" date="2019-02" db="EMBL/GenBank/DDBJ databases">
        <title>Planctomycetal bacteria perform biofilm scaping via a novel small molecule.</title>
        <authorList>
            <person name="Jeske O."/>
            <person name="Boedeker C."/>
            <person name="Wiegand S."/>
            <person name="Breitling P."/>
            <person name="Kallscheuer N."/>
            <person name="Jogler M."/>
            <person name="Rohde M."/>
            <person name="Petersen J."/>
            <person name="Medema M.H."/>
            <person name="Surup F."/>
            <person name="Jogler C."/>
        </authorList>
    </citation>
    <scope>NUCLEOTIDE SEQUENCE [LARGE SCALE GENOMIC DNA]</scope>
    <source>
        <strain evidence="1 2">Mal15</strain>
    </source>
</reference>
<accession>A0A5B9MA52</accession>